<feature type="non-terminal residue" evidence="2">
    <location>
        <position position="121"/>
    </location>
</feature>
<evidence type="ECO:0000313" key="2">
    <source>
        <dbReference type="EMBL" id="PWA21261.1"/>
    </source>
</evidence>
<gene>
    <name evidence="2" type="ORF">CCH79_00009544</name>
</gene>
<dbReference type="AlphaFoldDB" id="A0A315VDF3"/>
<comment type="caution">
    <text evidence="2">The sequence shown here is derived from an EMBL/GenBank/DDBJ whole genome shotgun (WGS) entry which is preliminary data.</text>
</comment>
<dbReference type="Proteomes" id="UP000250572">
    <property type="component" value="Unassembled WGS sequence"/>
</dbReference>
<protein>
    <submittedName>
        <fullName evidence="2">Uncharacterized protein</fullName>
    </submittedName>
</protein>
<dbReference type="EMBL" id="NHOQ01001911">
    <property type="protein sequence ID" value="PWA21261.1"/>
    <property type="molecule type" value="Genomic_DNA"/>
</dbReference>
<keyword evidence="3" id="KW-1185">Reference proteome</keyword>
<evidence type="ECO:0000313" key="3">
    <source>
        <dbReference type="Proteomes" id="UP000250572"/>
    </source>
</evidence>
<organism evidence="2 3">
    <name type="scientific">Gambusia affinis</name>
    <name type="common">Western mosquitofish</name>
    <name type="synonym">Heterandria affinis</name>
    <dbReference type="NCBI Taxonomy" id="33528"/>
    <lineage>
        <taxon>Eukaryota</taxon>
        <taxon>Metazoa</taxon>
        <taxon>Chordata</taxon>
        <taxon>Craniata</taxon>
        <taxon>Vertebrata</taxon>
        <taxon>Euteleostomi</taxon>
        <taxon>Actinopterygii</taxon>
        <taxon>Neopterygii</taxon>
        <taxon>Teleostei</taxon>
        <taxon>Neoteleostei</taxon>
        <taxon>Acanthomorphata</taxon>
        <taxon>Ovalentaria</taxon>
        <taxon>Atherinomorphae</taxon>
        <taxon>Cyprinodontiformes</taxon>
        <taxon>Poeciliidae</taxon>
        <taxon>Poeciliinae</taxon>
        <taxon>Gambusia</taxon>
    </lineage>
</organism>
<sequence length="121" mass="13042">MKVELTERVQSGSGSTDSKHSGPGGGGAWTNMTAVPTSCLHDDGVAMETLSYDRRLDRHFCFSFAFISGSEAFMLDSELCSSSPCSAWVQIKTLTECSDSGFEQPGGKVLVLDTQNPPWLQ</sequence>
<name>A0A315VDF3_GAMAF</name>
<proteinExistence type="predicted"/>
<accession>A0A315VDF3</accession>
<feature type="region of interest" description="Disordered" evidence="1">
    <location>
        <begin position="1"/>
        <end position="29"/>
    </location>
</feature>
<evidence type="ECO:0000256" key="1">
    <source>
        <dbReference type="SAM" id="MobiDB-lite"/>
    </source>
</evidence>
<reference evidence="2 3" key="1">
    <citation type="journal article" date="2018" name="G3 (Bethesda)">
        <title>A High-Quality Reference Genome for the Invasive Mosquitofish Gambusia affinis Using a Chicago Library.</title>
        <authorList>
            <person name="Hoffberg S.L."/>
            <person name="Troendle N.J."/>
            <person name="Glenn T.C."/>
            <person name="Mahmud O."/>
            <person name="Louha S."/>
            <person name="Chalopin D."/>
            <person name="Bennetzen J.L."/>
            <person name="Mauricio R."/>
        </authorList>
    </citation>
    <scope>NUCLEOTIDE SEQUENCE [LARGE SCALE GENOMIC DNA]</scope>
    <source>
        <strain evidence="2">NE01/NJP1002.9</strain>
        <tissue evidence="2">Muscle</tissue>
    </source>
</reference>